<evidence type="ECO:0000256" key="6">
    <source>
        <dbReference type="ARBA" id="ARBA00023288"/>
    </source>
</evidence>
<feature type="chain" id="PRO_5039067531" evidence="7">
    <location>
        <begin position="20"/>
        <end position="288"/>
    </location>
</feature>
<dbReference type="Gene3D" id="3.40.190.10">
    <property type="entry name" value="Periplasmic binding protein-like II"/>
    <property type="match status" value="2"/>
</dbReference>
<dbReference type="EMBL" id="CSWP01000001">
    <property type="protein sequence ID" value="CPV34235.1"/>
    <property type="molecule type" value="Genomic_DNA"/>
</dbReference>
<accession>A0A0U0ZGQ8</accession>
<evidence type="ECO:0000256" key="4">
    <source>
        <dbReference type="ARBA" id="ARBA00023136"/>
    </source>
</evidence>
<feature type="signal peptide" evidence="7">
    <location>
        <begin position="1"/>
        <end position="19"/>
    </location>
</feature>
<protein>
    <submittedName>
        <fullName evidence="8">Putative ABC-type transporter, periplasmic component</fullName>
    </submittedName>
</protein>
<evidence type="ECO:0000256" key="1">
    <source>
        <dbReference type="ARBA" id="ARBA00004635"/>
    </source>
</evidence>
<evidence type="ECO:0000256" key="5">
    <source>
        <dbReference type="ARBA" id="ARBA00023139"/>
    </source>
</evidence>
<dbReference type="Proteomes" id="UP000045782">
    <property type="component" value="Unassembled WGS sequence"/>
</dbReference>
<evidence type="ECO:0000313" key="9">
    <source>
        <dbReference type="Proteomes" id="UP000045782"/>
    </source>
</evidence>
<name>A0A0U0ZGQ8_9MYCO</name>
<organism evidence="8 9">
    <name type="scientific">Mycobacteroides abscessus</name>
    <dbReference type="NCBI Taxonomy" id="36809"/>
    <lineage>
        <taxon>Bacteria</taxon>
        <taxon>Bacillati</taxon>
        <taxon>Actinomycetota</taxon>
        <taxon>Actinomycetes</taxon>
        <taxon>Mycobacteriales</taxon>
        <taxon>Mycobacteriaceae</taxon>
        <taxon>Mycobacteroides</taxon>
    </lineage>
</organism>
<comment type="similarity">
    <text evidence="2">Belongs to the NlpA lipoprotein family.</text>
</comment>
<dbReference type="GO" id="GO:0016020">
    <property type="term" value="C:membrane"/>
    <property type="evidence" value="ECO:0007669"/>
    <property type="project" value="UniProtKB-SubCell"/>
</dbReference>
<proteinExistence type="inferred from homology"/>
<dbReference type="SUPFAM" id="SSF53850">
    <property type="entry name" value="Periplasmic binding protein-like II"/>
    <property type="match status" value="1"/>
</dbReference>
<reference evidence="8 9" key="1">
    <citation type="submission" date="2015-03" db="EMBL/GenBank/DDBJ databases">
        <authorList>
            <person name="Murphy D."/>
        </authorList>
    </citation>
    <scope>NUCLEOTIDE SEQUENCE [LARGE SCALE GENOMIC DNA]</scope>
    <source>
        <strain evidence="8 9">PAP088</strain>
    </source>
</reference>
<dbReference type="Pfam" id="PF03180">
    <property type="entry name" value="Lipoprotein_9"/>
    <property type="match status" value="1"/>
</dbReference>
<dbReference type="PANTHER" id="PTHR30429">
    <property type="entry name" value="D-METHIONINE-BINDING LIPOPROTEIN METQ"/>
    <property type="match status" value="1"/>
</dbReference>
<dbReference type="PANTHER" id="PTHR30429:SF3">
    <property type="entry name" value="LIPOPROTEIN"/>
    <property type="match status" value="1"/>
</dbReference>
<keyword evidence="4" id="KW-0472">Membrane</keyword>
<evidence type="ECO:0000313" key="8">
    <source>
        <dbReference type="EMBL" id="CPV34235.1"/>
    </source>
</evidence>
<keyword evidence="3 7" id="KW-0732">Signal</keyword>
<keyword evidence="5" id="KW-0564">Palmitate</keyword>
<evidence type="ECO:0000256" key="2">
    <source>
        <dbReference type="ARBA" id="ARBA00008973"/>
    </source>
</evidence>
<evidence type="ECO:0000256" key="3">
    <source>
        <dbReference type="ARBA" id="ARBA00022729"/>
    </source>
</evidence>
<dbReference type="InterPro" id="IPR004872">
    <property type="entry name" value="Lipoprotein_NlpA"/>
</dbReference>
<dbReference type="RefSeq" id="WP_005116719.1">
    <property type="nucleotide sequence ID" value="NZ_CP014951.1"/>
</dbReference>
<evidence type="ECO:0000256" key="7">
    <source>
        <dbReference type="SAM" id="SignalP"/>
    </source>
</evidence>
<sequence>MKRIAIALAVLAISVGGVACSGGDGGGGNIVRIGTTEAGKDSWDVFVAEAEKAGIKLVTTNFTDYSQPNVALTQKQIDVNLFQHLRFLGEYNVADNATLAPVGATYIVPLGLYSQKHKTLADIPQGGQIAIPNDPPNQARALFVLRAAGLIALKGGRVTPSTADIDKDASRVTVALVDAAQTPLSLKSIDGAVINNTYLAQSNIDPKSALYADDPTSPGAEPYINVIVARAEEKDNPTYQKLVDVFHSPAVTEAYAKESKGTQLAVTKNGQDCAAILSRIEQQIRNEK</sequence>
<comment type="subcellular location">
    <subcellularLocation>
        <location evidence="1">Membrane</location>
        <topology evidence="1">Lipid-anchor</topology>
    </subcellularLocation>
</comment>
<gene>
    <name evidence="8" type="primary">metQ</name>
    <name evidence="8" type="ORF">ERS075579_00536</name>
</gene>
<keyword evidence="6" id="KW-0449">Lipoprotein</keyword>
<dbReference type="PROSITE" id="PS51257">
    <property type="entry name" value="PROKAR_LIPOPROTEIN"/>
    <property type="match status" value="1"/>
</dbReference>
<dbReference type="AlphaFoldDB" id="A0A0U0ZGQ8"/>